<dbReference type="EMBL" id="AWWV01010100">
    <property type="protein sequence ID" value="OMO81701.1"/>
    <property type="molecule type" value="Genomic_DNA"/>
</dbReference>
<gene>
    <name evidence="2" type="ORF">CCACVL1_12282</name>
</gene>
<dbReference type="Gramene" id="OMO81701">
    <property type="protein sequence ID" value="OMO81701"/>
    <property type="gene ID" value="CCACVL1_12282"/>
</dbReference>
<protein>
    <submittedName>
        <fullName evidence="2">Uncharacterized protein</fullName>
    </submittedName>
</protein>
<proteinExistence type="predicted"/>
<keyword evidence="1" id="KW-1133">Transmembrane helix</keyword>
<dbReference type="AlphaFoldDB" id="A0A1R3IGS0"/>
<reference evidence="2 3" key="1">
    <citation type="submission" date="2013-09" db="EMBL/GenBank/DDBJ databases">
        <title>Corchorus capsularis genome sequencing.</title>
        <authorList>
            <person name="Alam M."/>
            <person name="Haque M.S."/>
            <person name="Islam M.S."/>
            <person name="Emdad E.M."/>
            <person name="Islam M.M."/>
            <person name="Ahmed B."/>
            <person name="Halim A."/>
            <person name="Hossen Q.M.M."/>
            <person name="Hossain M.Z."/>
            <person name="Ahmed R."/>
            <person name="Khan M.M."/>
            <person name="Islam R."/>
            <person name="Rashid M.M."/>
            <person name="Khan S.A."/>
            <person name="Rahman M.S."/>
            <person name="Alam M."/>
        </authorList>
    </citation>
    <scope>NUCLEOTIDE SEQUENCE [LARGE SCALE GENOMIC DNA]</scope>
    <source>
        <strain evidence="3">cv. CVL-1</strain>
        <tissue evidence="2">Whole seedling</tissue>
    </source>
</reference>
<evidence type="ECO:0000313" key="2">
    <source>
        <dbReference type="EMBL" id="OMO81701.1"/>
    </source>
</evidence>
<feature type="transmembrane region" description="Helical" evidence="1">
    <location>
        <begin position="20"/>
        <end position="40"/>
    </location>
</feature>
<keyword evidence="1" id="KW-0472">Membrane</keyword>
<evidence type="ECO:0000313" key="3">
    <source>
        <dbReference type="Proteomes" id="UP000188268"/>
    </source>
</evidence>
<sequence length="84" mass="9417">MTTTPTWGLEDHCRCADKFSSNYFACLLFRVFAGLLFRVFGDLCCKRVKAGELAKNGVKCQNKFKALQLGIATWPNRAPIEPDS</sequence>
<evidence type="ECO:0000256" key="1">
    <source>
        <dbReference type="SAM" id="Phobius"/>
    </source>
</evidence>
<dbReference type="Proteomes" id="UP000188268">
    <property type="component" value="Unassembled WGS sequence"/>
</dbReference>
<keyword evidence="1" id="KW-0812">Transmembrane</keyword>
<name>A0A1R3IGS0_COCAP</name>
<organism evidence="2 3">
    <name type="scientific">Corchorus capsularis</name>
    <name type="common">Jute</name>
    <dbReference type="NCBI Taxonomy" id="210143"/>
    <lineage>
        <taxon>Eukaryota</taxon>
        <taxon>Viridiplantae</taxon>
        <taxon>Streptophyta</taxon>
        <taxon>Embryophyta</taxon>
        <taxon>Tracheophyta</taxon>
        <taxon>Spermatophyta</taxon>
        <taxon>Magnoliopsida</taxon>
        <taxon>eudicotyledons</taxon>
        <taxon>Gunneridae</taxon>
        <taxon>Pentapetalae</taxon>
        <taxon>rosids</taxon>
        <taxon>malvids</taxon>
        <taxon>Malvales</taxon>
        <taxon>Malvaceae</taxon>
        <taxon>Grewioideae</taxon>
        <taxon>Apeibeae</taxon>
        <taxon>Corchorus</taxon>
    </lineage>
</organism>
<keyword evidence="3" id="KW-1185">Reference proteome</keyword>
<accession>A0A1R3IGS0</accession>
<comment type="caution">
    <text evidence="2">The sequence shown here is derived from an EMBL/GenBank/DDBJ whole genome shotgun (WGS) entry which is preliminary data.</text>
</comment>